<dbReference type="Gene3D" id="3.30.530.20">
    <property type="match status" value="1"/>
</dbReference>
<dbReference type="AlphaFoldDB" id="A0A2N9VTD0"/>
<evidence type="ECO:0000256" key="1">
    <source>
        <dbReference type="ARBA" id="ARBA00006817"/>
    </source>
</evidence>
<protein>
    <submittedName>
        <fullName evidence="3">Polyketide cyclase</fullName>
    </submittedName>
</protein>
<evidence type="ECO:0000313" key="4">
    <source>
        <dbReference type="Proteomes" id="UP000232163"/>
    </source>
</evidence>
<comment type="caution">
    <text evidence="3">The sequence shown here is derived from an EMBL/GenBank/DDBJ whole genome shotgun (WGS) entry which is preliminary data.</text>
</comment>
<dbReference type="InterPro" id="IPR023393">
    <property type="entry name" value="START-like_dom_sf"/>
</dbReference>
<proteinExistence type="inferred from homology"/>
<feature type="domain" description="Activator of Hsp90 ATPase homologue 1/2-like C-terminal" evidence="2">
    <location>
        <begin position="19"/>
        <end position="149"/>
    </location>
</feature>
<name>A0A2N9VTD0_9HYPH</name>
<organism evidence="3 4">
    <name type="scientific">Phyllobacterium zundukense</name>
    <dbReference type="NCBI Taxonomy" id="1867719"/>
    <lineage>
        <taxon>Bacteria</taxon>
        <taxon>Pseudomonadati</taxon>
        <taxon>Pseudomonadota</taxon>
        <taxon>Alphaproteobacteria</taxon>
        <taxon>Hyphomicrobiales</taxon>
        <taxon>Phyllobacteriaceae</taxon>
        <taxon>Phyllobacterium</taxon>
    </lineage>
</organism>
<keyword evidence="4" id="KW-1185">Reference proteome</keyword>
<comment type="similarity">
    <text evidence="1">Belongs to the AHA1 family.</text>
</comment>
<dbReference type="EMBL" id="MZMT01000049">
    <property type="protein sequence ID" value="PIO42748.1"/>
    <property type="molecule type" value="Genomic_DNA"/>
</dbReference>
<dbReference type="InterPro" id="IPR013538">
    <property type="entry name" value="ASHA1/2-like_C"/>
</dbReference>
<sequence length="153" mass="17595">MTQRSVLHNTFILDRVYAAPCARVFAAWANPEAKAHWFVGSDGWRRSQYQLDFRVGGKEINRGAVKGGAICTYEALYQDIVPDQRIVYTYDMFMKNRRLSVSLTTVEFRPDRKGTRLILTEHGAYLDGEDKPKFRERGTNALLDRLGVALRQH</sequence>
<dbReference type="CDD" id="cd08900">
    <property type="entry name" value="SRPBCC_CalC_Aha1-like_7"/>
    <property type="match status" value="1"/>
</dbReference>
<accession>A0A2N9VTD0</accession>
<reference evidence="3 4" key="1">
    <citation type="journal article" date="2017" name="Int J Environ Stud">
        <title>Does the Miocene-Pliocene relict legume Oxytropis triphylla form nitrogen-fixing nodules with a combination of bacterial strains?</title>
        <authorList>
            <person name="Safronova V."/>
            <person name="Belimov A."/>
            <person name="Sazanova A."/>
            <person name="Kuznetsova I."/>
            <person name="Popova J."/>
            <person name="Andronov E."/>
            <person name="Verkhozina A."/>
            <person name="Tikhonovich I."/>
        </authorList>
    </citation>
    <scope>NUCLEOTIDE SEQUENCE [LARGE SCALE GENOMIC DNA]</scope>
    <source>
        <strain evidence="3 4">Tri-38</strain>
    </source>
</reference>
<dbReference type="KEGG" id="pht:BLM14_18065"/>
<dbReference type="RefSeq" id="WP_100000705.1">
    <property type="nucleotide sequence ID" value="NZ_CP017940.1"/>
</dbReference>
<dbReference type="Proteomes" id="UP000232163">
    <property type="component" value="Unassembled WGS sequence"/>
</dbReference>
<evidence type="ECO:0000259" key="2">
    <source>
        <dbReference type="Pfam" id="PF08327"/>
    </source>
</evidence>
<dbReference type="SUPFAM" id="SSF55961">
    <property type="entry name" value="Bet v1-like"/>
    <property type="match status" value="1"/>
</dbReference>
<dbReference type="OrthoDB" id="9803476at2"/>
<gene>
    <name evidence="3" type="ORF">B5P45_20020</name>
</gene>
<evidence type="ECO:0000313" key="3">
    <source>
        <dbReference type="EMBL" id="PIO42748.1"/>
    </source>
</evidence>
<dbReference type="Pfam" id="PF08327">
    <property type="entry name" value="AHSA1"/>
    <property type="match status" value="1"/>
</dbReference>